<feature type="transmembrane region" description="Helical" evidence="1">
    <location>
        <begin position="43"/>
        <end position="71"/>
    </location>
</feature>
<keyword evidence="1" id="KW-1133">Transmembrane helix</keyword>
<keyword evidence="1" id="KW-0812">Transmembrane</keyword>
<name>A0A1V0EDY3_9CAUD</name>
<keyword evidence="1" id="KW-0472">Membrane</keyword>
<protein>
    <submittedName>
        <fullName evidence="2">Uncharacterized protein</fullName>
    </submittedName>
</protein>
<dbReference type="EMBL" id="KY555146">
    <property type="protein sequence ID" value="ARB15086.1"/>
    <property type="molecule type" value="Genomic_DNA"/>
</dbReference>
<evidence type="ECO:0000313" key="3">
    <source>
        <dbReference type="Proteomes" id="UP000222485"/>
    </source>
</evidence>
<evidence type="ECO:0000256" key="1">
    <source>
        <dbReference type="SAM" id="Phobius"/>
    </source>
</evidence>
<dbReference type="Proteomes" id="UP000222485">
    <property type="component" value="Genome"/>
</dbReference>
<proteinExistence type="predicted"/>
<evidence type="ECO:0000313" key="2">
    <source>
        <dbReference type="EMBL" id="ARB15086.1"/>
    </source>
</evidence>
<gene>
    <name evidence="2" type="ORF">Ccr32_gp168</name>
</gene>
<organism evidence="2 3">
    <name type="scientific">Caulobacter phage Ccr32</name>
    <dbReference type="NCBI Taxonomy" id="1959738"/>
    <lineage>
        <taxon>Viruses</taxon>
        <taxon>Duplodnaviria</taxon>
        <taxon>Heunggongvirae</taxon>
        <taxon>Uroviricota</taxon>
        <taxon>Caudoviricetes</taxon>
        <taxon>Jeanschmidtviridae</taxon>
        <taxon>Shapirovirus</taxon>
        <taxon>Shapirovirus cbk</taxon>
    </lineage>
</organism>
<accession>A0A1V0EDY3</accession>
<reference evidence="3" key="1">
    <citation type="journal article" date="2017" name="Curr. Microbiol.">
        <title>Genomic Diversity of Type B3 Bacteriophages of Caulobacter crescentus.</title>
        <authorList>
            <person name="Ash K.T."/>
            <person name="Drake K.M."/>
            <person name="Gibbs W.S."/>
            <person name="Ely B."/>
        </authorList>
    </citation>
    <scope>NUCLEOTIDE SEQUENCE [LARGE SCALE GENOMIC DNA]</scope>
</reference>
<sequence length="88" mass="10056">MFYWLVGLFLAIGWWVAGATIVPTFVREVGIRTLDEFGIYGWFVFITGLVLGALWPASLFALFWIPVFWLLRKKLNAGAQKMIEASEK</sequence>